<reference evidence="8" key="1">
    <citation type="submission" date="2025-08" db="UniProtKB">
        <authorList>
            <consortium name="RefSeq"/>
        </authorList>
    </citation>
    <scope>IDENTIFICATION</scope>
</reference>
<accession>A0A6P7XK11</accession>
<evidence type="ECO:0000259" key="6">
    <source>
        <dbReference type="SMART" id="SM00043"/>
    </source>
</evidence>
<feature type="chain" id="PRO_5027596333" evidence="5">
    <location>
        <begin position="22"/>
        <end position="143"/>
    </location>
</feature>
<evidence type="ECO:0000256" key="5">
    <source>
        <dbReference type="SAM" id="SignalP"/>
    </source>
</evidence>
<dbReference type="PANTHER" id="PTHR46186">
    <property type="entry name" value="CYSTATIN"/>
    <property type="match status" value="1"/>
</dbReference>
<dbReference type="SUPFAM" id="SSF54403">
    <property type="entry name" value="Cystatin/monellin"/>
    <property type="match status" value="1"/>
</dbReference>
<evidence type="ECO:0000256" key="4">
    <source>
        <dbReference type="ARBA" id="ARBA00023157"/>
    </source>
</evidence>
<dbReference type="GO" id="GO:0031982">
    <property type="term" value="C:vesicle"/>
    <property type="evidence" value="ECO:0007669"/>
    <property type="project" value="TreeGrafter"/>
</dbReference>
<evidence type="ECO:0000313" key="7">
    <source>
        <dbReference type="Proteomes" id="UP000515156"/>
    </source>
</evidence>
<dbReference type="GO" id="GO:0005615">
    <property type="term" value="C:extracellular space"/>
    <property type="evidence" value="ECO:0007669"/>
    <property type="project" value="TreeGrafter"/>
</dbReference>
<dbReference type="OrthoDB" id="1908104at2759"/>
<dbReference type="KEGG" id="muo:115464406"/>
<dbReference type="PANTHER" id="PTHR46186:SF2">
    <property type="entry name" value="CYSTATIN"/>
    <property type="match status" value="1"/>
</dbReference>
<dbReference type="FunFam" id="3.10.450.10:FF:000004">
    <property type="entry name" value="Cystatin C"/>
    <property type="match status" value="1"/>
</dbReference>
<keyword evidence="4" id="KW-1015">Disulfide bond</keyword>
<keyword evidence="7" id="KW-1185">Reference proteome</keyword>
<dbReference type="RefSeq" id="XP_030050649.1">
    <property type="nucleotide sequence ID" value="XM_030194789.1"/>
</dbReference>
<organism evidence="7 8">
    <name type="scientific">Microcaecilia unicolor</name>
    <dbReference type="NCBI Taxonomy" id="1415580"/>
    <lineage>
        <taxon>Eukaryota</taxon>
        <taxon>Metazoa</taxon>
        <taxon>Chordata</taxon>
        <taxon>Craniata</taxon>
        <taxon>Vertebrata</taxon>
        <taxon>Euteleostomi</taxon>
        <taxon>Amphibia</taxon>
        <taxon>Gymnophiona</taxon>
        <taxon>Siphonopidae</taxon>
        <taxon>Microcaecilia</taxon>
    </lineage>
</organism>
<keyword evidence="2" id="KW-0646">Protease inhibitor</keyword>
<proteinExistence type="inferred from homology"/>
<dbReference type="Gene3D" id="3.10.450.10">
    <property type="match status" value="1"/>
</dbReference>
<sequence length="143" mass="15442">MANFWLCLSVILSSSVLFSSADTLVGGSEKIDPSRSDVQIAASYAVSVYNEKSDNEYLFKVLKVLSAESQVVAGVIYRMDVEIGLTQCKKGSTDNGASCALVDTPGQTATFLCKFAVLEQPWLIEKWSDENSILESSCKPAGQ</sequence>
<dbReference type="GO" id="GO:0005737">
    <property type="term" value="C:cytoplasm"/>
    <property type="evidence" value="ECO:0007669"/>
    <property type="project" value="TreeGrafter"/>
</dbReference>
<dbReference type="InterPro" id="IPR000010">
    <property type="entry name" value="Cystatin_dom"/>
</dbReference>
<dbReference type="PROSITE" id="PS00287">
    <property type="entry name" value="CYSTATIN"/>
    <property type="match status" value="1"/>
</dbReference>
<dbReference type="CDD" id="cd00042">
    <property type="entry name" value="CY"/>
    <property type="match status" value="1"/>
</dbReference>
<keyword evidence="3" id="KW-0789">Thiol protease inhibitor</keyword>
<evidence type="ECO:0000256" key="1">
    <source>
        <dbReference type="ARBA" id="ARBA00009403"/>
    </source>
</evidence>
<dbReference type="Pfam" id="PF00031">
    <property type="entry name" value="Cystatin"/>
    <property type="match status" value="1"/>
</dbReference>
<evidence type="ECO:0000256" key="2">
    <source>
        <dbReference type="ARBA" id="ARBA00022690"/>
    </source>
</evidence>
<keyword evidence="5" id="KW-0732">Signal</keyword>
<dbReference type="Proteomes" id="UP000515156">
    <property type="component" value="Chromosome 3"/>
</dbReference>
<evidence type="ECO:0000256" key="3">
    <source>
        <dbReference type="ARBA" id="ARBA00022704"/>
    </source>
</evidence>
<protein>
    <submittedName>
        <fullName evidence="8">Cystatin-2-like</fullName>
    </submittedName>
</protein>
<dbReference type="AlphaFoldDB" id="A0A6P7XK11"/>
<feature type="domain" description="Cystatin" evidence="6">
    <location>
        <begin position="23"/>
        <end position="135"/>
    </location>
</feature>
<name>A0A6P7XK11_9AMPH</name>
<dbReference type="GO" id="GO:0004869">
    <property type="term" value="F:cysteine-type endopeptidase inhibitor activity"/>
    <property type="evidence" value="ECO:0007669"/>
    <property type="project" value="UniProtKB-KW"/>
</dbReference>
<dbReference type="InterPro" id="IPR018073">
    <property type="entry name" value="Prot_inh_cystat_CS"/>
</dbReference>
<dbReference type="SMART" id="SM00043">
    <property type="entry name" value="CY"/>
    <property type="match status" value="1"/>
</dbReference>
<feature type="signal peptide" evidence="5">
    <location>
        <begin position="1"/>
        <end position="21"/>
    </location>
</feature>
<gene>
    <name evidence="8" type="primary">LOC115464406</name>
</gene>
<dbReference type="InterPro" id="IPR046350">
    <property type="entry name" value="Cystatin_sf"/>
</dbReference>
<comment type="similarity">
    <text evidence="1">Belongs to the cystatin family.</text>
</comment>
<evidence type="ECO:0000313" key="8">
    <source>
        <dbReference type="RefSeq" id="XP_030050649.1"/>
    </source>
</evidence>
<dbReference type="GeneID" id="115464406"/>
<dbReference type="InParanoid" id="A0A6P7XK11"/>